<dbReference type="Proteomes" id="UP001501153">
    <property type="component" value="Unassembled WGS sequence"/>
</dbReference>
<organism evidence="1 2">
    <name type="scientific">Hymenobacter saemangeumensis</name>
    <dbReference type="NCBI Taxonomy" id="1084522"/>
    <lineage>
        <taxon>Bacteria</taxon>
        <taxon>Pseudomonadati</taxon>
        <taxon>Bacteroidota</taxon>
        <taxon>Cytophagia</taxon>
        <taxon>Cytophagales</taxon>
        <taxon>Hymenobacteraceae</taxon>
        <taxon>Hymenobacter</taxon>
    </lineage>
</organism>
<keyword evidence="1" id="KW-0238">DNA-binding</keyword>
<dbReference type="Pfam" id="PF04237">
    <property type="entry name" value="YjbR"/>
    <property type="match status" value="1"/>
</dbReference>
<protein>
    <submittedName>
        <fullName evidence="1">MmcQ/YjbR family DNA-binding protein</fullName>
    </submittedName>
</protein>
<comment type="caution">
    <text evidence="1">The sequence shown here is derived from an EMBL/GenBank/DDBJ whole genome shotgun (WGS) entry which is preliminary data.</text>
</comment>
<dbReference type="PANTHER" id="PTHR35145:SF1">
    <property type="entry name" value="CYTOPLASMIC PROTEIN"/>
    <property type="match status" value="1"/>
</dbReference>
<name>A0ABP8ISJ0_9BACT</name>
<gene>
    <name evidence="1" type="ORF">GCM10023185_45330</name>
</gene>
<sequence>MNIEELQTICQQLPGTTEDIKWDYHLCFNVGGKMYLITSPDEAPPSASFTTTPEGFEELTARAGINAQKHLGRYGWVQVDDINLLTLAQWQHYIRESYLRVASKLSLKLRKQLGIVATS</sequence>
<reference evidence="2" key="1">
    <citation type="journal article" date="2019" name="Int. J. Syst. Evol. Microbiol.">
        <title>The Global Catalogue of Microorganisms (GCM) 10K type strain sequencing project: providing services to taxonomists for standard genome sequencing and annotation.</title>
        <authorList>
            <consortium name="The Broad Institute Genomics Platform"/>
            <consortium name="The Broad Institute Genome Sequencing Center for Infectious Disease"/>
            <person name="Wu L."/>
            <person name="Ma J."/>
        </authorList>
    </citation>
    <scope>NUCLEOTIDE SEQUENCE [LARGE SCALE GENOMIC DNA]</scope>
    <source>
        <strain evidence="2">JCM 17923</strain>
    </source>
</reference>
<dbReference type="GO" id="GO:0003677">
    <property type="term" value="F:DNA binding"/>
    <property type="evidence" value="ECO:0007669"/>
    <property type="project" value="UniProtKB-KW"/>
</dbReference>
<dbReference type="PANTHER" id="PTHR35145">
    <property type="entry name" value="CYTOPLASMIC PROTEIN-RELATED"/>
    <property type="match status" value="1"/>
</dbReference>
<proteinExistence type="predicted"/>
<evidence type="ECO:0000313" key="2">
    <source>
        <dbReference type="Proteomes" id="UP001501153"/>
    </source>
</evidence>
<dbReference type="InterPro" id="IPR007351">
    <property type="entry name" value="YjbR"/>
</dbReference>
<dbReference type="Gene3D" id="3.90.1150.30">
    <property type="match status" value="1"/>
</dbReference>
<keyword evidence="2" id="KW-1185">Reference proteome</keyword>
<dbReference type="InterPro" id="IPR038056">
    <property type="entry name" value="YjbR-like_sf"/>
</dbReference>
<dbReference type="RefSeq" id="WP_345238453.1">
    <property type="nucleotide sequence ID" value="NZ_BAABGZ010000082.1"/>
</dbReference>
<dbReference type="SUPFAM" id="SSF142906">
    <property type="entry name" value="YjbR-like"/>
    <property type="match status" value="1"/>
</dbReference>
<accession>A0ABP8ISJ0</accession>
<dbReference type="InterPro" id="IPR058532">
    <property type="entry name" value="YjbR/MT2646/Rv2570-like"/>
</dbReference>
<evidence type="ECO:0000313" key="1">
    <source>
        <dbReference type="EMBL" id="GAA4370670.1"/>
    </source>
</evidence>
<dbReference type="EMBL" id="BAABGZ010000082">
    <property type="protein sequence ID" value="GAA4370670.1"/>
    <property type="molecule type" value="Genomic_DNA"/>
</dbReference>